<evidence type="ECO:0000313" key="1">
    <source>
        <dbReference type="EMBL" id="MCH92095.1"/>
    </source>
</evidence>
<reference evidence="1 2" key="1">
    <citation type="journal article" date="2018" name="Front. Plant Sci.">
        <title>Red Clover (Trifolium pratense) and Zigzag Clover (T. medium) - A Picture of Genomic Similarities and Differences.</title>
        <authorList>
            <person name="Dluhosova J."/>
            <person name="Istvanek J."/>
            <person name="Nedelnik J."/>
            <person name="Repkova J."/>
        </authorList>
    </citation>
    <scope>NUCLEOTIDE SEQUENCE [LARGE SCALE GENOMIC DNA]</scope>
    <source>
        <strain evidence="2">cv. 10/8</strain>
        <tissue evidence="1">Leaf</tissue>
    </source>
</reference>
<accession>A0A392MYN2</accession>
<sequence>STDNVSVTGEVAITCLNKAISYFHDHSDYLKNIAAMIFPLLLVMPQTQGLNLKALVLVNKINWPAYQNIAVSSSDEAKPKSVVQKGKFVKLMIIHRIGQGELRILNQS</sequence>
<keyword evidence="2" id="KW-1185">Reference proteome</keyword>
<dbReference type="Proteomes" id="UP000265520">
    <property type="component" value="Unassembled WGS sequence"/>
</dbReference>
<feature type="non-terminal residue" evidence="1">
    <location>
        <position position="1"/>
    </location>
</feature>
<organism evidence="1 2">
    <name type="scientific">Trifolium medium</name>
    <dbReference type="NCBI Taxonomy" id="97028"/>
    <lineage>
        <taxon>Eukaryota</taxon>
        <taxon>Viridiplantae</taxon>
        <taxon>Streptophyta</taxon>
        <taxon>Embryophyta</taxon>
        <taxon>Tracheophyta</taxon>
        <taxon>Spermatophyta</taxon>
        <taxon>Magnoliopsida</taxon>
        <taxon>eudicotyledons</taxon>
        <taxon>Gunneridae</taxon>
        <taxon>Pentapetalae</taxon>
        <taxon>rosids</taxon>
        <taxon>fabids</taxon>
        <taxon>Fabales</taxon>
        <taxon>Fabaceae</taxon>
        <taxon>Papilionoideae</taxon>
        <taxon>50 kb inversion clade</taxon>
        <taxon>NPAAA clade</taxon>
        <taxon>Hologalegina</taxon>
        <taxon>IRL clade</taxon>
        <taxon>Trifolieae</taxon>
        <taxon>Trifolium</taxon>
    </lineage>
</organism>
<protein>
    <submittedName>
        <fullName evidence="1">HEAT repeat-containing protein</fullName>
    </submittedName>
</protein>
<dbReference type="EMBL" id="LXQA010021884">
    <property type="protein sequence ID" value="MCH92095.1"/>
    <property type="molecule type" value="Genomic_DNA"/>
</dbReference>
<evidence type="ECO:0000313" key="2">
    <source>
        <dbReference type="Proteomes" id="UP000265520"/>
    </source>
</evidence>
<proteinExistence type="predicted"/>
<comment type="caution">
    <text evidence="1">The sequence shown here is derived from an EMBL/GenBank/DDBJ whole genome shotgun (WGS) entry which is preliminary data.</text>
</comment>
<name>A0A392MYN2_9FABA</name>
<dbReference type="AlphaFoldDB" id="A0A392MYN2"/>